<sequence length="54" mass="6432">MYITFPAIEKNDSSAQKQHAAQLYFWNKPYNAFTNTRETPYYRAYDTSYCSFST</sequence>
<reference evidence="2" key="1">
    <citation type="journal article" date="2019" name="Int. J. Syst. Evol. Microbiol.">
        <title>The Global Catalogue of Microorganisms (GCM) 10K type strain sequencing project: providing services to taxonomists for standard genome sequencing and annotation.</title>
        <authorList>
            <consortium name="The Broad Institute Genomics Platform"/>
            <consortium name="The Broad Institute Genome Sequencing Center for Infectious Disease"/>
            <person name="Wu L."/>
            <person name="Ma J."/>
        </authorList>
    </citation>
    <scope>NUCLEOTIDE SEQUENCE [LARGE SCALE GENOMIC DNA]</scope>
    <source>
        <strain evidence="2">JCM 17712</strain>
    </source>
</reference>
<gene>
    <name evidence="1" type="ORF">GCM10023261_12380</name>
</gene>
<dbReference type="EMBL" id="BAABIZ010000015">
    <property type="protein sequence ID" value="GAA5109463.1"/>
    <property type="molecule type" value="Genomic_DNA"/>
</dbReference>
<dbReference type="Proteomes" id="UP001500864">
    <property type="component" value="Unassembled WGS sequence"/>
</dbReference>
<proteinExistence type="predicted"/>
<name>A0ABP9N6I6_9HYPH</name>
<organism evidence="1 2">
    <name type="scientific">Bartonella jaculi</name>
    <dbReference type="NCBI Taxonomy" id="686226"/>
    <lineage>
        <taxon>Bacteria</taxon>
        <taxon>Pseudomonadati</taxon>
        <taxon>Pseudomonadota</taxon>
        <taxon>Alphaproteobacteria</taxon>
        <taxon>Hyphomicrobiales</taxon>
        <taxon>Bartonellaceae</taxon>
        <taxon>Bartonella</taxon>
    </lineage>
</organism>
<evidence type="ECO:0000313" key="2">
    <source>
        <dbReference type="Proteomes" id="UP001500864"/>
    </source>
</evidence>
<protein>
    <submittedName>
        <fullName evidence="1">Uncharacterized protein</fullName>
    </submittedName>
</protein>
<comment type="caution">
    <text evidence="1">The sequence shown here is derived from an EMBL/GenBank/DDBJ whole genome shotgun (WGS) entry which is preliminary data.</text>
</comment>
<accession>A0ABP9N6I6</accession>
<keyword evidence="2" id="KW-1185">Reference proteome</keyword>
<evidence type="ECO:0000313" key="1">
    <source>
        <dbReference type="EMBL" id="GAA5109463.1"/>
    </source>
</evidence>